<dbReference type="SMART" id="SM00238">
    <property type="entry name" value="BIR"/>
    <property type="match status" value="2"/>
</dbReference>
<gene>
    <name evidence="4" type="ORF">HPULCUR_008258</name>
</gene>
<keyword evidence="5" id="KW-1185">Reference proteome</keyword>
<dbReference type="SUPFAM" id="SSF57924">
    <property type="entry name" value="Inhibitor of apoptosis (IAP) repeat"/>
    <property type="match status" value="2"/>
</dbReference>
<evidence type="ECO:0000313" key="4">
    <source>
        <dbReference type="EMBL" id="GAA5802783.1"/>
    </source>
</evidence>
<dbReference type="PANTHER" id="PTHR46771">
    <property type="entry name" value="DETERIN"/>
    <property type="match status" value="1"/>
</dbReference>
<dbReference type="InterPro" id="IPR051190">
    <property type="entry name" value="Baculoviral_IAP"/>
</dbReference>
<keyword evidence="2" id="KW-0862">Zinc</keyword>
<feature type="compositionally biased region" description="Low complexity" evidence="3">
    <location>
        <begin position="395"/>
        <end position="407"/>
    </location>
</feature>
<dbReference type="CDD" id="cd00022">
    <property type="entry name" value="BIR"/>
    <property type="match status" value="1"/>
</dbReference>
<feature type="region of interest" description="Disordered" evidence="3">
    <location>
        <begin position="196"/>
        <end position="220"/>
    </location>
</feature>
<feature type="compositionally biased region" description="Basic and acidic residues" evidence="3">
    <location>
        <begin position="200"/>
        <end position="210"/>
    </location>
</feature>
<dbReference type="EMBL" id="BAABUJ010000024">
    <property type="protein sequence ID" value="GAA5802783.1"/>
    <property type="molecule type" value="Genomic_DNA"/>
</dbReference>
<dbReference type="Pfam" id="PF00653">
    <property type="entry name" value="BIR"/>
    <property type="match status" value="2"/>
</dbReference>
<accession>A0ABP9Y729</accession>
<feature type="compositionally biased region" description="Basic residues" evidence="3">
    <location>
        <begin position="357"/>
        <end position="366"/>
    </location>
</feature>
<proteinExistence type="predicted"/>
<name>A0ABP9Y729_9FUNG</name>
<evidence type="ECO:0000313" key="5">
    <source>
        <dbReference type="Proteomes" id="UP001476247"/>
    </source>
</evidence>
<sequence>MNTLQNRIGSFKNNSVKWPYMSNSKYCKTETFAKAGFYFVGKPNARDSVRCFLCDIELSIWKPKQSPFLRHGNESPHCAWTRLNFPDTRKRPLSGPIKAFDTPRSIRMRSARLATFNCNKYWPPKRGDAKYPSATKLANAGFYFSPTANAPSRVKCAYCGESVTVNPDNTDFLNKHRNLSIDCAFFEESYSTRSSISSTKSRESRAKGDELNSDSSTCKRPINVVSTSSETNTPIFKRPKALDPVAIKKCTSGKDSAGTNMAEGIQKASNKTDDSIWDFNQVLTPPKRTCRTMITYGSSRPVHHVPRSTRNNPGSVNILPDLTSSLIIKPDGPYIDSPATQPINNTKKAPQASTKSKVIRIRRLQKPKASGSGTSVPPANPPRKRSLSISSVIDSTAPPTKKPASTPEYYQPSGPPPRKPIPVSRYPTMLLLQPFAPSFPEEDDYMPAAEGSGTFHQPLAHTEPAYGYLDTPPISYSPVPEYASIYDDEPEYYPLSPQIQKSNYSPEPASLYSYTSSPHRQDLQEVLLCYVDPDTPISHDTEEEWRHVLNPPSPVYTHEEHVDRENILPRISYSPEPVSVFSYNAQLSKE</sequence>
<dbReference type="Proteomes" id="UP001476247">
    <property type="component" value="Unassembled WGS sequence"/>
</dbReference>
<organism evidence="4 5">
    <name type="scientific">Helicostylum pulchrum</name>
    <dbReference type="NCBI Taxonomy" id="562976"/>
    <lineage>
        <taxon>Eukaryota</taxon>
        <taxon>Fungi</taxon>
        <taxon>Fungi incertae sedis</taxon>
        <taxon>Mucoromycota</taxon>
        <taxon>Mucoromycotina</taxon>
        <taxon>Mucoromycetes</taxon>
        <taxon>Mucorales</taxon>
        <taxon>Mucorineae</taxon>
        <taxon>Mucoraceae</taxon>
        <taxon>Helicostylum</taxon>
    </lineage>
</organism>
<dbReference type="InterPro" id="IPR001370">
    <property type="entry name" value="BIR_rpt"/>
</dbReference>
<dbReference type="PANTHER" id="PTHR46771:SF5">
    <property type="entry name" value="DETERIN"/>
    <property type="match status" value="1"/>
</dbReference>
<evidence type="ECO:0000256" key="3">
    <source>
        <dbReference type="SAM" id="MobiDB-lite"/>
    </source>
</evidence>
<evidence type="ECO:0000256" key="2">
    <source>
        <dbReference type="ARBA" id="ARBA00022833"/>
    </source>
</evidence>
<feature type="region of interest" description="Disordered" evidence="3">
    <location>
        <begin position="333"/>
        <end position="423"/>
    </location>
</feature>
<dbReference type="PROSITE" id="PS50143">
    <property type="entry name" value="BIR_REPEAT_2"/>
    <property type="match status" value="2"/>
</dbReference>
<keyword evidence="1" id="KW-0479">Metal-binding</keyword>
<evidence type="ECO:0000256" key="1">
    <source>
        <dbReference type="ARBA" id="ARBA00022723"/>
    </source>
</evidence>
<dbReference type="Gene3D" id="1.10.1170.10">
    <property type="entry name" value="Inhibitor Of Apoptosis Protein (2mihbC-IAP-1), Chain A"/>
    <property type="match status" value="2"/>
</dbReference>
<reference evidence="4 5" key="1">
    <citation type="submission" date="2024-04" db="EMBL/GenBank/DDBJ databases">
        <title>genome sequences of Mucor flavus KT1a and Helicostylum pulchrum KT1b strains isolation_sourced from the surface of a dry-aged beef.</title>
        <authorList>
            <person name="Toyotome T."/>
            <person name="Hosono M."/>
            <person name="Torimaru M."/>
            <person name="Fukuda K."/>
            <person name="Mikami N."/>
        </authorList>
    </citation>
    <scope>NUCLEOTIDE SEQUENCE [LARGE SCALE GENOMIC DNA]</scope>
    <source>
        <strain evidence="4 5">KT1b</strain>
    </source>
</reference>
<feature type="compositionally biased region" description="Polar residues" evidence="3">
    <location>
        <begin position="338"/>
        <end position="356"/>
    </location>
</feature>
<protein>
    <submittedName>
        <fullName evidence="4">Uncharacterized protein</fullName>
    </submittedName>
</protein>
<comment type="caution">
    <text evidence="4">The sequence shown here is derived from an EMBL/GenBank/DDBJ whole genome shotgun (WGS) entry which is preliminary data.</text>
</comment>